<feature type="compositionally biased region" description="Basic and acidic residues" evidence="1">
    <location>
        <begin position="189"/>
        <end position="209"/>
    </location>
</feature>
<evidence type="ECO:0000313" key="3">
    <source>
        <dbReference type="EMBL" id="KAK5531971.1"/>
    </source>
</evidence>
<evidence type="ECO:0000256" key="2">
    <source>
        <dbReference type="SAM" id="Phobius"/>
    </source>
</evidence>
<feature type="region of interest" description="Disordered" evidence="1">
    <location>
        <begin position="162"/>
        <end position="209"/>
    </location>
</feature>
<keyword evidence="2" id="KW-1133">Transmembrane helix</keyword>
<gene>
    <name evidence="3" type="ORF">LTR25_008301</name>
</gene>
<feature type="transmembrane region" description="Helical" evidence="2">
    <location>
        <begin position="123"/>
        <end position="146"/>
    </location>
</feature>
<comment type="caution">
    <text evidence="3">The sequence shown here is derived from an EMBL/GenBank/DDBJ whole genome shotgun (WGS) entry which is preliminary data.</text>
</comment>
<dbReference type="Proteomes" id="UP001345827">
    <property type="component" value="Unassembled WGS sequence"/>
</dbReference>
<name>A0AAV9Q0T5_9PEZI</name>
<dbReference type="AlphaFoldDB" id="A0AAV9Q0T5"/>
<accession>A0AAV9Q0T5</accession>
<evidence type="ECO:0000256" key="1">
    <source>
        <dbReference type="SAM" id="MobiDB-lite"/>
    </source>
</evidence>
<sequence>MAPTIAARIASNEHFKTVISRTTSSVVRSLSLSVRDSSSSAGATPLASVFALIIRGTIRLSTRGLSNLSHHPNTADGTPRSLLVGEPIFLHPHETPLAKRQQNVILAIPTTYAGLNSGPAPGALVGIVLGSIAGFILILYIILSAFRFGAFGNNRQTVVEEEVVRHSHRRASRSRSRAMTEASHHHSPPRRERVTRQREETVVVEEHVDQSVSAEDDIVEVIEEHSPERRPPKRENTRRSGYRTVDPAELGGGNRPIRKANYYGAPR</sequence>
<dbReference type="EMBL" id="JAXLQG010000016">
    <property type="protein sequence ID" value="KAK5531971.1"/>
    <property type="molecule type" value="Genomic_DNA"/>
</dbReference>
<proteinExistence type="predicted"/>
<protein>
    <submittedName>
        <fullName evidence="3">Uncharacterized protein</fullName>
    </submittedName>
</protein>
<keyword evidence="2" id="KW-0472">Membrane</keyword>
<keyword evidence="4" id="KW-1185">Reference proteome</keyword>
<evidence type="ECO:0000313" key="4">
    <source>
        <dbReference type="Proteomes" id="UP001345827"/>
    </source>
</evidence>
<feature type="compositionally biased region" description="Basic and acidic residues" evidence="1">
    <location>
        <begin position="223"/>
        <end position="238"/>
    </location>
</feature>
<feature type="compositionally biased region" description="Basic residues" evidence="1">
    <location>
        <begin position="166"/>
        <end position="176"/>
    </location>
</feature>
<feature type="region of interest" description="Disordered" evidence="1">
    <location>
        <begin position="223"/>
        <end position="267"/>
    </location>
</feature>
<reference evidence="3 4" key="1">
    <citation type="submission" date="2023-06" db="EMBL/GenBank/DDBJ databases">
        <title>Black Yeasts Isolated from many extreme environments.</title>
        <authorList>
            <person name="Coleine C."/>
            <person name="Stajich J.E."/>
            <person name="Selbmann L."/>
        </authorList>
    </citation>
    <scope>NUCLEOTIDE SEQUENCE [LARGE SCALE GENOMIC DNA]</scope>
    <source>
        <strain evidence="3 4">CCFEE 5887</strain>
    </source>
</reference>
<keyword evidence="2" id="KW-0812">Transmembrane</keyword>
<organism evidence="3 4">
    <name type="scientific">Vermiconidia calcicola</name>
    <dbReference type="NCBI Taxonomy" id="1690605"/>
    <lineage>
        <taxon>Eukaryota</taxon>
        <taxon>Fungi</taxon>
        <taxon>Dikarya</taxon>
        <taxon>Ascomycota</taxon>
        <taxon>Pezizomycotina</taxon>
        <taxon>Dothideomycetes</taxon>
        <taxon>Dothideomycetidae</taxon>
        <taxon>Mycosphaerellales</taxon>
        <taxon>Extremaceae</taxon>
        <taxon>Vermiconidia</taxon>
    </lineage>
</organism>